<comment type="caution">
    <text evidence="2">The sequence shown here is derived from an EMBL/GenBank/DDBJ whole genome shotgun (WGS) entry which is preliminary data.</text>
</comment>
<organism evidence="2 3">
    <name type="scientific">Portunus trituberculatus</name>
    <name type="common">Swimming crab</name>
    <name type="synonym">Neptunus trituberculatus</name>
    <dbReference type="NCBI Taxonomy" id="210409"/>
    <lineage>
        <taxon>Eukaryota</taxon>
        <taxon>Metazoa</taxon>
        <taxon>Ecdysozoa</taxon>
        <taxon>Arthropoda</taxon>
        <taxon>Crustacea</taxon>
        <taxon>Multicrustacea</taxon>
        <taxon>Malacostraca</taxon>
        <taxon>Eumalacostraca</taxon>
        <taxon>Eucarida</taxon>
        <taxon>Decapoda</taxon>
        <taxon>Pleocyemata</taxon>
        <taxon>Brachyura</taxon>
        <taxon>Eubrachyura</taxon>
        <taxon>Portunoidea</taxon>
        <taxon>Portunidae</taxon>
        <taxon>Portuninae</taxon>
        <taxon>Portunus</taxon>
    </lineage>
</organism>
<accession>A0A5B7HB14</accession>
<gene>
    <name evidence="2" type="ORF">E2C01_063654</name>
</gene>
<feature type="compositionally biased region" description="Basic and acidic residues" evidence="1">
    <location>
        <begin position="10"/>
        <end position="19"/>
    </location>
</feature>
<protein>
    <submittedName>
        <fullName evidence="2">Uncharacterized protein</fullName>
    </submittedName>
</protein>
<sequence length="92" mass="10356">MTPLRMRRQARMEKRDPRRLPGRLSVPPPCTLQPVTTPPLRLRSRVEVGGVGKSSKEPLSIPAPTLMESKDCSGSIGPCLMSKYSLERRRSW</sequence>
<evidence type="ECO:0000256" key="1">
    <source>
        <dbReference type="SAM" id="MobiDB-lite"/>
    </source>
</evidence>
<keyword evidence="3" id="KW-1185">Reference proteome</keyword>
<name>A0A5B7HB14_PORTR</name>
<evidence type="ECO:0000313" key="2">
    <source>
        <dbReference type="EMBL" id="MPC69430.1"/>
    </source>
</evidence>
<dbReference type="AlphaFoldDB" id="A0A5B7HB14"/>
<dbReference type="EMBL" id="VSRR010029406">
    <property type="protein sequence ID" value="MPC69430.1"/>
    <property type="molecule type" value="Genomic_DNA"/>
</dbReference>
<evidence type="ECO:0000313" key="3">
    <source>
        <dbReference type="Proteomes" id="UP000324222"/>
    </source>
</evidence>
<reference evidence="2 3" key="1">
    <citation type="submission" date="2019-05" db="EMBL/GenBank/DDBJ databases">
        <title>Another draft genome of Portunus trituberculatus and its Hox gene families provides insights of decapod evolution.</title>
        <authorList>
            <person name="Jeong J.-H."/>
            <person name="Song I."/>
            <person name="Kim S."/>
            <person name="Choi T."/>
            <person name="Kim D."/>
            <person name="Ryu S."/>
            <person name="Kim W."/>
        </authorList>
    </citation>
    <scope>NUCLEOTIDE SEQUENCE [LARGE SCALE GENOMIC DNA]</scope>
    <source>
        <tissue evidence="2">Muscle</tissue>
    </source>
</reference>
<feature type="region of interest" description="Disordered" evidence="1">
    <location>
        <begin position="1"/>
        <end position="68"/>
    </location>
</feature>
<proteinExistence type="predicted"/>
<dbReference type="Proteomes" id="UP000324222">
    <property type="component" value="Unassembled WGS sequence"/>
</dbReference>